<reference evidence="1 2" key="1">
    <citation type="submission" date="2018-05" db="EMBL/GenBank/DDBJ databases">
        <title>Genomic Encyclopedia of Type Strains, Phase IV (KMG-IV): sequencing the most valuable type-strain genomes for metagenomic binning, comparative biology and taxonomic classification.</title>
        <authorList>
            <person name="Goeker M."/>
        </authorList>
    </citation>
    <scope>NUCLEOTIDE SEQUENCE [LARGE SCALE GENOMIC DNA]</scope>
    <source>
        <strain evidence="1 2">DSM 44704</strain>
    </source>
</reference>
<dbReference type="OrthoDB" id="3687546at2"/>
<protein>
    <recommendedName>
        <fullName evidence="3">L-tyrosine 3-hydroxylase</fullName>
    </recommendedName>
</protein>
<evidence type="ECO:0000313" key="1">
    <source>
        <dbReference type="EMBL" id="PXX56276.1"/>
    </source>
</evidence>
<accession>A0A318JUG7</accession>
<name>A0A318JUG7_9NOCA</name>
<dbReference type="RefSeq" id="WP_051187886.1">
    <property type="nucleotide sequence ID" value="NZ_QJKF01000020.1"/>
</dbReference>
<evidence type="ECO:0000313" key="2">
    <source>
        <dbReference type="Proteomes" id="UP000247569"/>
    </source>
</evidence>
<dbReference type="Proteomes" id="UP000247569">
    <property type="component" value="Unassembled WGS sequence"/>
</dbReference>
<comment type="caution">
    <text evidence="1">The sequence shown here is derived from an EMBL/GenBank/DDBJ whole genome shotgun (WGS) entry which is preliminary data.</text>
</comment>
<dbReference type="EMBL" id="QJKF01000020">
    <property type="protein sequence ID" value="PXX56276.1"/>
    <property type="molecule type" value="Genomic_DNA"/>
</dbReference>
<sequence length="329" mass="36398">MTTEAIVIDLPVTSGWYFGGVRYGLEPLTLPNPEVADDDLPAGREHADYRDVGARILDGDMVAGDESEQEIFWFRWLTGHQVSFVIWRLMAGVLRDMDAGRTPPSIGCRELTDYLRGYCAMLLYTSSCPRQVYQSLIRPSMYLQHRCFSGGWAPDYRPVRDVFRGRLPSGTEYLREAADLATAVRLYQEIHEGVAAKLVPDGPSLLRAAASAGRARGIRLQDTRLLGLLYDNYFLTMRAQVSRQDIVAQLARRLVAISQDVASNGLSLVDGQPTVELSSAEVLACAKRLPQINFRVVSHAVGNRLPRLDSLTAQAPLPGEHRGLRAQGG</sequence>
<gene>
    <name evidence="1" type="ORF">DFR70_12017</name>
</gene>
<organism evidence="1 2">
    <name type="scientific">Nocardia tenerifensis</name>
    <dbReference type="NCBI Taxonomy" id="228006"/>
    <lineage>
        <taxon>Bacteria</taxon>
        <taxon>Bacillati</taxon>
        <taxon>Actinomycetota</taxon>
        <taxon>Actinomycetes</taxon>
        <taxon>Mycobacteriales</taxon>
        <taxon>Nocardiaceae</taxon>
        <taxon>Nocardia</taxon>
    </lineage>
</organism>
<evidence type="ECO:0008006" key="3">
    <source>
        <dbReference type="Google" id="ProtNLM"/>
    </source>
</evidence>
<keyword evidence="2" id="KW-1185">Reference proteome</keyword>
<dbReference type="AlphaFoldDB" id="A0A318JUG7"/>
<proteinExistence type="predicted"/>